<dbReference type="STRING" id="44252.DJ90_1605"/>
<dbReference type="InterPro" id="IPR000157">
    <property type="entry name" value="TIR_dom"/>
</dbReference>
<dbReference type="Pfam" id="PF18180">
    <property type="entry name" value="LD_cluster3"/>
    <property type="match status" value="1"/>
</dbReference>
<evidence type="ECO:0000313" key="2">
    <source>
        <dbReference type="EMBL" id="KFN08163.1"/>
    </source>
</evidence>
<comment type="caution">
    <text evidence="2">The sequence shown here is derived from an EMBL/GenBank/DDBJ whole genome shotgun (WGS) entry which is preliminary data.</text>
</comment>
<dbReference type="GeneID" id="77007509"/>
<dbReference type="PROSITE" id="PS50104">
    <property type="entry name" value="TIR"/>
    <property type="match status" value="1"/>
</dbReference>
<dbReference type="OrthoDB" id="1937354at2"/>
<protein>
    <submittedName>
        <fullName evidence="2">TIR domain protein</fullName>
    </submittedName>
</protein>
<gene>
    <name evidence="2" type="ORF">DJ90_1605</name>
</gene>
<organism evidence="2 3">
    <name type="scientific">Paenibacillus macerans</name>
    <name type="common">Bacillus macerans</name>
    <dbReference type="NCBI Taxonomy" id="44252"/>
    <lineage>
        <taxon>Bacteria</taxon>
        <taxon>Bacillati</taxon>
        <taxon>Bacillota</taxon>
        <taxon>Bacilli</taxon>
        <taxon>Bacillales</taxon>
        <taxon>Paenibacillaceae</taxon>
        <taxon>Paenibacillus</taxon>
    </lineage>
</organism>
<dbReference type="PATRIC" id="fig|44252.3.peg.3221"/>
<dbReference type="InterPro" id="IPR035897">
    <property type="entry name" value="Toll_tir_struct_dom_sf"/>
</dbReference>
<dbReference type="SUPFAM" id="SSF52200">
    <property type="entry name" value="Toll/Interleukin receptor TIR domain"/>
    <property type="match status" value="1"/>
</dbReference>
<reference evidence="2 3" key="1">
    <citation type="submission" date="2014-04" db="EMBL/GenBank/DDBJ databases">
        <authorList>
            <person name="Bishop-Lilly K.A."/>
            <person name="Broomall S.M."/>
            <person name="Chain P.S."/>
            <person name="Chertkov O."/>
            <person name="Coyne S.R."/>
            <person name="Daligault H.E."/>
            <person name="Davenport K.W."/>
            <person name="Erkkila T."/>
            <person name="Frey K.G."/>
            <person name="Gibbons H.S."/>
            <person name="Gu W."/>
            <person name="Jaissle J."/>
            <person name="Johnson S.L."/>
            <person name="Koroleva G.I."/>
            <person name="Ladner J.T."/>
            <person name="Lo C.-C."/>
            <person name="Minogue T.D."/>
            <person name="Munk C."/>
            <person name="Palacios G.F."/>
            <person name="Redden C.L."/>
            <person name="Rosenzweig C.N."/>
            <person name="Scholz M.B."/>
            <person name="Teshima H."/>
            <person name="Xu Y."/>
        </authorList>
    </citation>
    <scope>NUCLEOTIDE SEQUENCE [LARGE SCALE GENOMIC DNA]</scope>
    <source>
        <strain evidence="2 3">8244</strain>
    </source>
</reference>
<evidence type="ECO:0000313" key="3">
    <source>
        <dbReference type="Proteomes" id="UP000029278"/>
    </source>
</evidence>
<dbReference type="Proteomes" id="UP000029278">
    <property type="component" value="Unassembled WGS sequence"/>
</dbReference>
<keyword evidence="3" id="KW-1185">Reference proteome</keyword>
<dbReference type="AlphaFoldDB" id="A0A090ZCN5"/>
<accession>A0A090ZCN5</accession>
<dbReference type="RefSeq" id="WP_036623370.1">
    <property type="nucleotide sequence ID" value="NZ_BGML01000035.1"/>
</dbReference>
<dbReference type="GO" id="GO:0007165">
    <property type="term" value="P:signal transduction"/>
    <property type="evidence" value="ECO:0007669"/>
    <property type="project" value="InterPro"/>
</dbReference>
<sequence length="623" mass="70727">MGAVLINPNLTIGDDTLADTFYYLLRSELEDYIDVRSLKTAMHLHEVSLQSDDVLVIFNNQGQEYSENILLLLSNALEIGCEIIAVSLYEQTRTPASLISHLQSFEVVDQLRQRRLTDKNIDTVAFALVRLIMSKIQPTMSVERMNLFISHRRIDGEEIASEFYNEFRRRANEVEVFRDLISISVGQDAQEEIEKNLYNSDAVIFIDTPRCGESKWVKRELQIALGLNIPIVWVKLGPNSERAYLDVLPGESPHFSLENLDKIDLEGSHNIIDDIIHKAFQISRNNGMTVIDHFNRLQQIASSKRIKLIPIHKKNMVYQVEIPRKLKEFQYYQRPLSHIFQLFGRNPKDVDKNAFEPLLSELGYQPHPALGYHFDSGLLLGPNKSFDSFTVSGPICVDSIDEYVTSLQKYFLSDKIQAPKKGIIISGAFPDYEPEFQKQLTDAVYSFAKAVLDKDGTIIFGSHPTFQHMILELARRHRPNDYINAVHMYISKYFVTQATVNELTSQATVFATENINDDRAESLTAMRQAMISDEDAAGIVLIGGKQHKHIKPGIDEELEMAQQKGIPVFIIGSVGGRSSELAKEMIEKGHNSINSLTEEQNKKLLTSLDYRSLADEILQSLGF</sequence>
<dbReference type="Pfam" id="PF13676">
    <property type="entry name" value="TIR_2"/>
    <property type="match status" value="1"/>
</dbReference>
<proteinExistence type="predicted"/>
<name>A0A090ZCN5_PAEMA</name>
<dbReference type="HOGENOM" id="CLU_454708_0_0_9"/>
<dbReference type="EMBL" id="JMQA01000029">
    <property type="protein sequence ID" value="KFN08163.1"/>
    <property type="molecule type" value="Genomic_DNA"/>
</dbReference>
<dbReference type="Gene3D" id="3.40.50.10140">
    <property type="entry name" value="Toll/interleukin-1 receptor homology (TIR) domain"/>
    <property type="match status" value="1"/>
</dbReference>
<feature type="domain" description="TIR" evidence="1">
    <location>
        <begin position="143"/>
        <end position="279"/>
    </location>
</feature>
<dbReference type="InterPro" id="IPR041197">
    <property type="entry name" value="LD_cluster3"/>
</dbReference>
<evidence type="ECO:0000259" key="1">
    <source>
        <dbReference type="PROSITE" id="PS50104"/>
    </source>
</evidence>